<reference evidence="6 7" key="1">
    <citation type="journal article" date="2014" name="Genome Announc.">
        <title>Draft Genome Sequence of Lutibaculum baratangense Strain AMV1T, Isolated from a Mud Volcano in Andamans, India.</title>
        <authorList>
            <person name="Singh A."/>
            <person name="Sreenivas A."/>
            <person name="Sathyanarayana Reddy G."/>
            <person name="Pinnaka A.K."/>
            <person name="Shivaji S."/>
        </authorList>
    </citation>
    <scope>NUCLEOTIDE SEQUENCE [LARGE SCALE GENOMIC DNA]</scope>
    <source>
        <strain evidence="6 7">AMV1</strain>
    </source>
</reference>
<dbReference type="OrthoDB" id="9774900at2"/>
<dbReference type="GO" id="GO:0006508">
    <property type="term" value="P:proteolysis"/>
    <property type="evidence" value="ECO:0007669"/>
    <property type="project" value="UniProtKB-KW"/>
</dbReference>
<dbReference type="PANTHER" id="PTHR30168:SF0">
    <property type="entry name" value="INNER MEMBRANE PROTEIN"/>
    <property type="match status" value="1"/>
</dbReference>
<accession>V4RV60</accession>
<comment type="caution">
    <text evidence="6">The sequence shown here is derived from an EMBL/GenBank/DDBJ whole genome shotgun (WGS) entry which is preliminary data.</text>
</comment>
<keyword evidence="7" id="KW-1185">Reference proteome</keyword>
<keyword evidence="3 5" id="KW-1133">Transmembrane helix</keyword>
<keyword evidence="6" id="KW-0482">Metalloprotease</keyword>
<dbReference type="AlphaFoldDB" id="V4RV60"/>
<dbReference type="GO" id="GO:0008237">
    <property type="term" value="F:metallopeptidase activity"/>
    <property type="evidence" value="ECO:0007669"/>
    <property type="project" value="UniProtKB-KW"/>
</dbReference>
<dbReference type="Proteomes" id="UP000017819">
    <property type="component" value="Unassembled WGS sequence"/>
</dbReference>
<evidence type="ECO:0000256" key="4">
    <source>
        <dbReference type="ARBA" id="ARBA00023136"/>
    </source>
</evidence>
<feature type="transmembrane region" description="Helical" evidence="5">
    <location>
        <begin position="33"/>
        <end position="56"/>
    </location>
</feature>
<evidence type="ECO:0000256" key="2">
    <source>
        <dbReference type="ARBA" id="ARBA00022692"/>
    </source>
</evidence>
<dbReference type="RefSeq" id="WP_023430848.1">
    <property type="nucleotide sequence ID" value="NZ_AWXZ01000013.1"/>
</dbReference>
<evidence type="ECO:0000256" key="3">
    <source>
        <dbReference type="ARBA" id="ARBA00022989"/>
    </source>
</evidence>
<organism evidence="6 7">
    <name type="scientific">Lutibaculum baratangense AMV1</name>
    <dbReference type="NCBI Taxonomy" id="631454"/>
    <lineage>
        <taxon>Bacteria</taxon>
        <taxon>Pseudomonadati</taxon>
        <taxon>Pseudomonadota</taxon>
        <taxon>Alphaproteobacteria</taxon>
        <taxon>Hyphomicrobiales</taxon>
        <taxon>Tepidamorphaceae</taxon>
        <taxon>Lutibaculum</taxon>
    </lineage>
</organism>
<dbReference type="EMBL" id="AWXZ01000013">
    <property type="protein sequence ID" value="ESR26915.1"/>
    <property type="molecule type" value="Genomic_DNA"/>
</dbReference>
<evidence type="ECO:0000256" key="5">
    <source>
        <dbReference type="SAM" id="Phobius"/>
    </source>
</evidence>
<keyword evidence="6" id="KW-0378">Hydrolase</keyword>
<dbReference type="STRING" id="631454.N177_0699"/>
<dbReference type="GO" id="GO:0016020">
    <property type="term" value="C:membrane"/>
    <property type="evidence" value="ECO:0007669"/>
    <property type="project" value="UniProtKB-SubCell"/>
</dbReference>
<dbReference type="Pfam" id="PF04228">
    <property type="entry name" value="Zn_peptidase"/>
    <property type="match status" value="1"/>
</dbReference>
<dbReference type="eggNOG" id="COG2321">
    <property type="taxonomic scope" value="Bacteria"/>
</dbReference>
<evidence type="ECO:0000256" key="1">
    <source>
        <dbReference type="ARBA" id="ARBA00004167"/>
    </source>
</evidence>
<sequence length="293" mass="31768">MRWRGRRGSANVEDRRGRGGFGRMAGGGMRIPVGRGGVGGLGFIAVVLVVSMLLGVNPLALLEGLDGGPQPPGQTRTTEAQDELSQFASVVLADTEDTWNRIFERMGEDYPEPTLVLFSGAVASACGSASSAVGPFYCGGDQRLYLDLDFFSELRRRFEAPGDFAQAYVIAHEVGHHVQNVLGILGRYQEVRRGLSESDANALSVRVELQADCFAGVWAHDTQQKGLLEEGDIDEALNAAAQIGDDAIQERTRGYVVPDSFNHGTSEQRARWFRTGLEQGSLDACDTFEAERL</sequence>
<keyword evidence="4 5" id="KW-0472">Membrane</keyword>
<evidence type="ECO:0000313" key="7">
    <source>
        <dbReference type="Proteomes" id="UP000017819"/>
    </source>
</evidence>
<dbReference type="SUPFAM" id="SSF55486">
    <property type="entry name" value="Metalloproteases ('zincins'), catalytic domain"/>
    <property type="match status" value="1"/>
</dbReference>
<evidence type="ECO:0000313" key="6">
    <source>
        <dbReference type="EMBL" id="ESR26915.1"/>
    </source>
</evidence>
<proteinExistence type="predicted"/>
<keyword evidence="2 5" id="KW-0812">Transmembrane</keyword>
<dbReference type="PANTHER" id="PTHR30168">
    <property type="entry name" value="PUTATIVE MEMBRANE PROTEIN YPFJ"/>
    <property type="match status" value="1"/>
</dbReference>
<name>V4RV60_9HYPH</name>
<dbReference type="InterPro" id="IPR007343">
    <property type="entry name" value="Uncharacterised_pept_Zn_put"/>
</dbReference>
<keyword evidence="6" id="KW-0645">Protease</keyword>
<protein>
    <submittedName>
        <fullName evidence="6">YpfJ protein, zinc metalloprotease superfamily</fullName>
    </submittedName>
</protein>
<comment type="subcellular location">
    <subcellularLocation>
        <location evidence="1">Membrane</location>
        <topology evidence="1">Single-pass membrane protein</topology>
    </subcellularLocation>
</comment>
<gene>
    <name evidence="6" type="ORF">N177_0699</name>
</gene>
<dbReference type="PATRIC" id="fig|631454.5.peg.689"/>